<dbReference type="OrthoDB" id="2107166at2759"/>
<organism evidence="3">
    <name type="scientific">Gaeumannomyces tritici (strain R3-111a-1)</name>
    <name type="common">Wheat and barley take-all root rot fungus</name>
    <name type="synonym">Gaeumannomyces graminis var. tritici</name>
    <dbReference type="NCBI Taxonomy" id="644352"/>
    <lineage>
        <taxon>Eukaryota</taxon>
        <taxon>Fungi</taxon>
        <taxon>Dikarya</taxon>
        <taxon>Ascomycota</taxon>
        <taxon>Pezizomycotina</taxon>
        <taxon>Sordariomycetes</taxon>
        <taxon>Sordariomycetidae</taxon>
        <taxon>Magnaporthales</taxon>
        <taxon>Magnaporthaceae</taxon>
        <taxon>Gaeumannomyces</taxon>
    </lineage>
</organism>
<dbReference type="Proteomes" id="UP000006039">
    <property type="component" value="Unassembled WGS sequence"/>
</dbReference>
<dbReference type="VEuPathDB" id="FungiDB:GGTG_07628"/>
<gene>
    <name evidence="4" type="primary">20348086</name>
    <name evidence="3" type="ORF">GGTG_07628</name>
</gene>
<proteinExistence type="predicted"/>
<reference evidence="5" key="1">
    <citation type="submission" date="2010-07" db="EMBL/GenBank/DDBJ databases">
        <title>The genome sequence of Gaeumannomyces graminis var. tritici strain R3-111a-1.</title>
        <authorList>
            <consortium name="The Broad Institute Genome Sequencing Platform"/>
            <person name="Ma L.-J."/>
            <person name="Dead R."/>
            <person name="Young S."/>
            <person name="Zeng Q."/>
            <person name="Koehrsen M."/>
            <person name="Alvarado L."/>
            <person name="Berlin A."/>
            <person name="Chapman S.B."/>
            <person name="Chen Z."/>
            <person name="Freedman E."/>
            <person name="Gellesch M."/>
            <person name="Goldberg J."/>
            <person name="Griggs A."/>
            <person name="Gujja S."/>
            <person name="Heilman E.R."/>
            <person name="Heiman D."/>
            <person name="Hepburn T."/>
            <person name="Howarth C."/>
            <person name="Jen D."/>
            <person name="Larson L."/>
            <person name="Mehta T."/>
            <person name="Neiman D."/>
            <person name="Pearson M."/>
            <person name="Roberts A."/>
            <person name="Saif S."/>
            <person name="Shea T."/>
            <person name="Shenoy N."/>
            <person name="Sisk P."/>
            <person name="Stolte C."/>
            <person name="Sykes S."/>
            <person name="Walk T."/>
            <person name="White J."/>
            <person name="Yandava C."/>
            <person name="Haas B."/>
            <person name="Nusbaum C."/>
            <person name="Birren B."/>
        </authorList>
    </citation>
    <scope>NUCLEOTIDE SEQUENCE [LARGE SCALE GENOMIC DNA]</scope>
    <source>
        <strain evidence="5">R3-111a-1</strain>
    </source>
</reference>
<feature type="signal peptide" evidence="1">
    <location>
        <begin position="1"/>
        <end position="16"/>
    </location>
</feature>
<evidence type="ECO:0000313" key="3">
    <source>
        <dbReference type="EMBL" id="EJT73772.1"/>
    </source>
</evidence>
<evidence type="ECO:0000259" key="2">
    <source>
        <dbReference type="SMART" id="SM01111"/>
    </source>
</evidence>
<reference evidence="4" key="5">
    <citation type="submission" date="2018-04" db="UniProtKB">
        <authorList>
            <consortium name="EnsemblFungi"/>
        </authorList>
    </citation>
    <scope>IDENTIFICATION</scope>
    <source>
        <strain evidence="4">R3-111a-1</strain>
    </source>
</reference>
<reference evidence="3" key="3">
    <citation type="submission" date="2010-09" db="EMBL/GenBank/DDBJ databases">
        <title>Annotation of Gaeumannomyces graminis var. tritici R3-111a-1.</title>
        <authorList>
            <consortium name="The Broad Institute Genome Sequencing Platform"/>
            <person name="Ma L.-J."/>
            <person name="Dead R."/>
            <person name="Young S.K."/>
            <person name="Zeng Q."/>
            <person name="Gargeya S."/>
            <person name="Fitzgerald M."/>
            <person name="Haas B."/>
            <person name="Abouelleil A."/>
            <person name="Alvarado L."/>
            <person name="Arachchi H.M."/>
            <person name="Berlin A."/>
            <person name="Brown A."/>
            <person name="Chapman S.B."/>
            <person name="Chen Z."/>
            <person name="Dunbar C."/>
            <person name="Freedman E."/>
            <person name="Gearin G."/>
            <person name="Gellesch M."/>
            <person name="Goldberg J."/>
            <person name="Griggs A."/>
            <person name="Gujja S."/>
            <person name="Heiman D."/>
            <person name="Howarth C."/>
            <person name="Larson L."/>
            <person name="Lui A."/>
            <person name="MacDonald P.J.P."/>
            <person name="Mehta T."/>
            <person name="Montmayeur A."/>
            <person name="Murphy C."/>
            <person name="Neiman D."/>
            <person name="Pearson M."/>
            <person name="Priest M."/>
            <person name="Roberts A."/>
            <person name="Saif S."/>
            <person name="Shea T."/>
            <person name="Shenoy N."/>
            <person name="Sisk P."/>
            <person name="Stolte C."/>
            <person name="Sykes S."/>
            <person name="Yandava C."/>
            <person name="Wortman J."/>
            <person name="Nusbaum C."/>
            <person name="Birren B."/>
        </authorList>
    </citation>
    <scope>NUCLEOTIDE SEQUENCE</scope>
    <source>
        <strain evidence="3">R3-111a-1</strain>
    </source>
</reference>
<dbReference type="Pfam" id="PF08881">
    <property type="entry name" value="CVNH"/>
    <property type="match status" value="1"/>
</dbReference>
<dbReference type="InterPro" id="IPR011058">
    <property type="entry name" value="Cyanovirin-N"/>
</dbReference>
<dbReference type="AlphaFoldDB" id="J3P280"/>
<evidence type="ECO:0000256" key="1">
    <source>
        <dbReference type="SAM" id="SignalP"/>
    </source>
</evidence>
<reference evidence="3" key="2">
    <citation type="submission" date="2010-07" db="EMBL/GenBank/DDBJ databases">
        <authorList>
            <consortium name="The Broad Institute Genome Sequencing Platform"/>
            <consortium name="Broad Institute Genome Sequencing Center for Infectious Disease"/>
            <person name="Ma L.-J."/>
            <person name="Dead R."/>
            <person name="Young S."/>
            <person name="Zeng Q."/>
            <person name="Koehrsen M."/>
            <person name="Alvarado L."/>
            <person name="Berlin A."/>
            <person name="Chapman S.B."/>
            <person name="Chen Z."/>
            <person name="Freedman E."/>
            <person name="Gellesch M."/>
            <person name="Goldberg J."/>
            <person name="Griggs A."/>
            <person name="Gujja S."/>
            <person name="Heilman E.R."/>
            <person name="Heiman D."/>
            <person name="Hepburn T."/>
            <person name="Howarth C."/>
            <person name="Jen D."/>
            <person name="Larson L."/>
            <person name="Mehta T."/>
            <person name="Neiman D."/>
            <person name="Pearson M."/>
            <person name="Roberts A."/>
            <person name="Saif S."/>
            <person name="Shea T."/>
            <person name="Shenoy N."/>
            <person name="Sisk P."/>
            <person name="Stolte C."/>
            <person name="Sykes S."/>
            <person name="Walk T."/>
            <person name="White J."/>
            <person name="Yandava C."/>
            <person name="Haas B."/>
            <person name="Nusbaum C."/>
            <person name="Birren B."/>
        </authorList>
    </citation>
    <scope>NUCLEOTIDE SEQUENCE</scope>
    <source>
        <strain evidence="3">R3-111a-1</strain>
    </source>
</reference>
<dbReference type="SUPFAM" id="SSF51322">
    <property type="entry name" value="Cyanovirin-N"/>
    <property type="match status" value="1"/>
</dbReference>
<reference evidence="4" key="4">
    <citation type="journal article" date="2015" name="G3 (Bethesda)">
        <title>Genome sequences of three phytopathogenic species of the Magnaporthaceae family of fungi.</title>
        <authorList>
            <person name="Okagaki L.H."/>
            <person name="Nunes C.C."/>
            <person name="Sailsbery J."/>
            <person name="Clay B."/>
            <person name="Brown D."/>
            <person name="John T."/>
            <person name="Oh Y."/>
            <person name="Young N."/>
            <person name="Fitzgerald M."/>
            <person name="Haas B.J."/>
            <person name="Zeng Q."/>
            <person name="Young S."/>
            <person name="Adiconis X."/>
            <person name="Fan L."/>
            <person name="Levin J.Z."/>
            <person name="Mitchell T.K."/>
            <person name="Okubara P.A."/>
            <person name="Farman M.L."/>
            <person name="Kohn L.M."/>
            <person name="Birren B."/>
            <person name="Ma L.-J."/>
            <person name="Dean R.A."/>
        </authorList>
    </citation>
    <scope>NUCLEOTIDE SEQUENCE</scope>
    <source>
        <strain evidence="4">R3-111a-1</strain>
    </source>
</reference>
<keyword evidence="5" id="KW-1185">Reference proteome</keyword>
<dbReference type="SMART" id="SM01111">
    <property type="entry name" value="CVNH"/>
    <property type="match status" value="1"/>
</dbReference>
<dbReference type="HOGENOM" id="CLU_1384422_0_0_1"/>
<dbReference type="eggNOG" id="ENOG502RMQ5">
    <property type="taxonomic scope" value="Eukaryota"/>
</dbReference>
<feature type="domain" description="Cyanovirin-N" evidence="2">
    <location>
        <begin position="93"/>
        <end position="198"/>
    </location>
</feature>
<keyword evidence="1" id="KW-0732">Signal</keyword>
<feature type="chain" id="PRO_5015094824" description="Cyanovirin-N domain-containing protein" evidence="1">
    <location>
        <begin position="17"/>
        <end position="199"/>
    </location>
</feature>
<dbReference type="InterPro" id="IPR036673">
    <property type="entry name" value="Cyanovirin-N_sf"/>
</dbReference>
<name>J3P280_GAET3</name>
<sequence>MTALKATVHALALALATTIPSATLGFAAPKGPEPIESLLRPEAAAAAREYHPGHDNRGAREATTSRPVIAHHTIVDMATASPPIQTVGPLAGGYTLTCTMYDMWNGVEEDQDGHLLRCYCVGPYNPYTWSTVHLNERLGNDNGRFVWYSKDYRGSCDKTILWKQRYYMANCLMLNGQVTLAEIDLNLYIRNINGSLVMM</sequence>
<evidence type="ECO:0000313" key="5">
    <source>
        <dbReference type="Proteomes" id="UP000006039"/>
    </source>
</evidence>
<dbReference type="EnsemblFungi" id="EJT73772">
    <property type="protein sequence ID" value="EJT73772"/>
    <property type="gene ID" value="GGTG_07628"/>
</dbReference>
<dbReference type="Gene3D" id="2.30.60.10">
    <property type="entry name" value="Cyanovirin-N"/>
    <property type="match status" value="1"/>
</dbReference>
<evidence type="ECO:0000313" key="4">
    <source>
        <dbReference type="EnsemblFungi" id="EJT73772"/>
    </source>
</evidence>
<dbReference type="EMBL" id="GL385398">
    <property type="protein sequence ID" value="EJT73772.1"/>
    <property type="molecule type" value="Genomic_DNA"/>
</dbReference>
<protein>
    <recommendedName>
        <fullName evidence="2">Cyanovirin-N domain-containing protein</fullName>
    </recommendedName>
</protein>
<accession>J3P280</accession>
<dbReference type="GeneID" id="20348086"/>
<dbReference type="RefSeq" id="XP_009223716.1">
    <property type="nucleotide sequence ID" value="XM_009225452.1"/>
</dbReference>